<evidence type="ECO:0000313" key="1">
    <source>
        <dbReference type="EMBL" id="KKL81611.1"/>
    </source>
</evidence>
<reference evidence="1" key="1">
    <citation type="journal article" date="2015" name="Nature">
        <title>Complex archaea that bridge the gap between prokaryotes and eukaryotes.</title>
        <authorList>
            <person name="Spang A."/>
            <person name="Saw J.H."/>
            <person name="Jorgensen S.L."/>
            <person name="Zaremba-Niedzwiedzka K."/>
            <person name="Martijn J."/>
            <person name="Lind A.E."/>
            <person name="van Eijk R."/>
            <person name="Schleper C."/>
            <person name="Guy L."/>
            <person name="Ettema T.J."/>
        </authorList>
    </citation>
    <scope>NUCLEOTIDE SEQUENCE</scope>
</reference>
<gene>
    <name evidence="1" type="ORF">LCGC14_1993070</name>
</gene>
<sequence length="112" mass="12400">MVGITRARFMEELVLWMPMTEGAGTLVKDQSKYHNNGAFGPAGAAPSWVVGRGEDAFVDPMTAMVYPNTPSFRLRYYSFLLSRHIRSPKSFRISYVYGDDIDIAETGGAATN</sequence>
<proteinExistence type="predicted"/>
<feature type="non-terminal residue" evidence="1">
    <location>
        <position position="112"/>
    </location>
</feature>
<dbReference type="EMBL" id="LAZR01022516">
    <property type="protein sequence ID" value="KKL81611.1"/>
    <property type="molecule type" value="Genomic_DNA"/>
</dbReference>
<accession>A0A0F9FTH7</accession>
<comment type="caution">
    <text evidence="1">The sequence shown here is derived from an EMBL/GenBank/DDBJ whole genome shotgun (WGS) entry which is preliminary data.</text>
</comment>
<dbReference type="AlphaFoldDB" id="A0A0F9FTH7"/>
<protein>
    <submittedName>
        <fullName evidence="1">Uncharacterized protein</fullName>
    </submittedName>
</protein>
<organism evidence="1">
    <name type="scientific">marine sediment metagenome</name>
    <dbReference type="NCBI Taxonomy" id="412755"/>
    <lineage>
        <taxon>unclassified sequences</taxon>
        <taxon>metagenomes</taxon>
        <taxon>ecological metagenomes</taxon>
    </lineage>
</organism>
<name>A0A0F9FTH7_9ZZZZ</name>